<dbReference type="CDD" id="cd03801">
    <property type="entry name" value="GT4_PimA-like"/>
    <property type="match status" value="1"/>
</dbReference>
<dbReference type="AlphaFoldDB" id="A0A2V2MY73"/>
<dbReference type="Pfam" id="PF00534">
    <property type="entry name" value="Glycos_transf_1"/>
    <property type="match status" value="1"/>
</dbReference>
<dbReference type="Gene3D" id="3.40.50.2000">
    <property type="entry name" value="Glycogen Phosphorylase B"/>
    <property type="match status" value="2"/>
</dbReference>
<sequence>MKNSDIGPKCCIISYPQSLPFKFPLSNLIDVISHICTKTTVIIGCYDNMGLSYPDNQDISIHEIIINTANNQNNLLFRIFRFLKFQIRLIRIFLHKIPDNDLVIFFMDWNPSIIIMVLLRILKKKSIIMLPASPILMQKFNPDPFSGISRKMIWVGYLLTDRIIVFSEHLIREWNLEKWRKKILIDTNHFVDFKELTITTPYNSRDTIVGYIGRFSKEKGSDNFIQAAYILLKSHPDIKIYMGGSQDMNTKYAGCDEFKDTNCLEIDTWIPHDKLSVPLNKLKLLIIPSYTEGLPNIMLEAMACGTPVLATPVGAIPDVIKDGVTGFFMEDNTPDCIVSNIKRALQTPDLDIIAKNARDFIGKNYSFENAQERWNKIIPLILSK</sequence>
<dbReference type="PANTHER" id="PTHR12526">
    <property type="entry name" value="GLYCOSYLTRANSFERASE"/>
    <property type="match status" value="1"/>
</dbReference>
<comment type="caution">
    <text evidence="2">The sequence shown here is derived from an EMBL/GenBank/DDBJ whole genome shotgun (WGS) entry which is preliminary data.</text>
</comment>
<dbReference type="InterPro" id="IPR001296">
    <property type="entry name" value="Glyco_trans_1"/>
</dbReference>
<evidence type="ECO:0000259" key="1">
    <source>
        <dbReference type="Pfam" id="PF00534"/>
    </source>
</evidence>
<dbReference type="RefSeq" id="WP_109941244.1">
    <property type="nucleotide sequence ID" value="NZ_CP176366.1"/>
</dbReference>
<keyword evidence="3" id="KW-1185">Reference proteome</keyword>
<dbReference type="Proteomes" id="UP000245934">
    <property type="component" value="Unassembled WGS sequence"/>
</dbReference>
<dbReference type="GeneID" id="97610952"/>
<dbReference type="PANTHER" id="PTHR12526:SF638">
    <property type="entry name" value="SPORE COAT PROTEIN SA"/>
    <property type="match status" value="1"/>
</dbReference>
<name>A0A2V2MY73_9EURY</name>
<reference evidence="2 3" key="1">
    <citation type="submission" date="2018-05" db="EMBL/GenBank/DDBJ databases">
        <title>Draft genome of Methanospirillum stamsii Pt1.</title>
        <authorList>
            <person name="Dueholm M.S."/>
            <person name="Nielsen P.H."/>
            <person name="Bakmann L.F."/>
            <person name="Otzen D.E."/>
        </authorList>
    </citation>
    <scope>NUCLEOTIDE SEQUENCE [LARGE SCALE GENOMIC DNA]</scope>
    <source>
        <strain evidence="2 3">Pt1</strain>
    </source>
</reference>
<dbReference type="OrthoDB" id="132546at2157"/>
<feature type="domain" description="Glycosyl transferase family 1" evidence="1">
    <location>
        <begin position="203"/>
        <end position="357"/>
    </location>
</feature>
<gene>
    <name evidence="2" type="ORF">DLD82_11360</name>
</gene>
<accession>A0A2V2MY73</accession>
<organism evidence="2 3">
    <name type="scientific">Methanospirillum stamsii</name>
    <dbReference type="NCBI Taxonomy" id="1277351"/>
    <lineage>
        <taxon>Archaea</taxon>
        <taxon>Methanobacteriati</taxon>
        <taxon>Methanobacteriota</taxon>
        <taxon>Stenosarchaea group</taxon>
        <taxon>Methanomicrobia</taxon>
        <taxon>Methanomicrobiales</taxon>
        <taxon>Methanospirillaceae</taxon>
        <taxon>Methanospirillum</taxon>
    </lineage>
</organism>
<proteinExistence type="predicted"/>
<dbReference type="EMBL" id="QGMZ01000022">
    <property type="protein sequence ID" value="PWR73084.1"/>
    <property type="molecule type" value="Genomic_DNA"/>
</dbReference>
<dbReference type="SUPFAM" id="SSF53756">
    <property type="entry name" value="UDP-Glycosyltransferase/glycogen phosphorylase"/>
    <property type="match status" value="1"/>
</dbReference>
<evidence type="ECO:0000313" key="2">
    <source>
        <dbReference type="EMBL" id="PWR73084.1"/>
    </source>
</evidence>
<protein>
    <recommendedName>
        <fullName evidence="1">Glycosyl transferase family 1 domain-containing protein</fullName>
    </recommendedName>
</protein>
<evidence type="ECO:0000313" key="3">
    <source>
        <dbReference type="Proteomes" id="UP000245934"/>
    </source>
</evidence>
<dbReference type="GO" id="GO:0016757">
    <property type="term" value="F:glycosyltransferase activity"/>
    <property type="evidence" value="ECO:0007669"/>
    <property type="project" value="InterPro"/>
</dbReference>